<feature type="chain" id="PRO_5043010408" description="SCP domain-containing protein" evidence="1">
    <location>
        <begin position="29"/>
        <end position="391"/>
    </location>
</feature>
<gene>
    <name evidence="3" type="ORF">V1264_011128</name>
</gene>
<evidence type="ECO:0000313" key="4">
    <source>
        <dbReference type="Proteomes" id="UP001374579"/>
    </source>
</evidence>
<feature type="signal peptide" evidence="1">
    <location>
        <begin position="1"/>
        <end position="28"/>
    </location>
</feature>
<dbReference type="PANTHER" id="PTHR10334">
    <property type="entry name" value="CYSTEINE-RICH SECRETORY PROTEIN-RELATED"/>
    <property type="match status" value="1"/>
</dbReference>
<evidence type="ECO:0000259" key="2">
    <source>
        <dbReference type="SMART" id="SM00198"/>
    </source>
</evidence>
<dbReference type="EMBL" id="JBAMIC010000002">
    <property type="protein sequence ID" value="KAK7111509.1"/>
    <property type="molecule type" value="Genomic_DNA"/>
</dbReference>
<accession>A0AAN9BUC8</accession>
<dbReference type="InterPro" id="IPR001283">
    <property type="entry name" value="CRISP-related"/>
</dbReference>
<protein>
    <recommendedName>
        <fullName evidence="2">SCP domain-containing protein</fullName>
    </recommendedName>
</protein>
<dbReference type="Pfam" id="PF00188">
    <property type="entry name" value="CAP"/>
    <property type="match status" value="2"/>
</dbReference>
<dbReference type="AlphaFoldDB" id="A0AAN9BUC8"/>
<keyword evidence="1" id="KW-0732">Signal</keyword>
<dbReference type="Proteomes" id="UP001374579">
    <property type="component" value="Unassembled WGS sequence"/>
</dbReference>
<comment type="caution">
    <text evidence="3">The sequence shown here is derived from an EMBL/GenBank/DDBJ whole genome shotgun (WGS) entry which is preliminary data.</text>
</comment>
<organism evidence="3 4">
    <name type="scientific">Littorina saxatilis</name>
    <dbReference type="NCBI Taxonomy" id="31220"/>
    <lineage>
        <taxon>Eukaryota</taxon>
        <taxon>Metazoa</taxon>
        <taxon>Spiralia</taxon>
        <taxon>Lophotrochozoa</taxon>
        <taxon>Mollusca</taxon>
        <taxon>Gastropoda</taxon>
        <taxon>Caenogastropoda</taxon>
        <taxon>Littorinimorpha</taxon>
        <taxon>Littorinoidea</taxon>
        <taxon>Littorinidae</taxon>
        <taxon>Littorina</taxon>
    </lineage>
</organism>
<feature type="domain" description="SCP" evidence="2">
    <location>
        <begin position="35"/>
        <end position="183"/>
    </location>
</feature>
<dbReference type="SUPFAM" id="SSF55797">
    <property type="entry name" value="PR-1-like"/>
    <property type="match status" value="2"/>
</dbReference>
<dbReference type="PRINTS" id="PR00837">
    <property type="entry name" value="V5TPXLIKE"/>
</dbReference>
<name>A0AAN9BUC8_9CAEN</name>
<reference evidence="3 4" key="1">
    <citation type="submission" date="2024-02" db="EMBL/GenBank/DDBJ databases">
        <title>Chromosome-scale genome assembly of the rough periwinkle Littorina saxatilis.</title>
        <authorList>
            <person name="De Jode A."/>
            <person name="Faria R."/>
            <person name="Formenti G."/>
            <person name="Sims Y."/>
            <person name="Smith T.P."/>
            <person name="Tracey A."/>
            <person name="Wood J.M.D."/>
            <person name="Zagrodzka Z.B."/>
            <person name="Johannesson K."/>
            <person name="Butlin R.K."/>
            <person name="Leder E.H."/>
        </authorList>
    </citation>
    <scope>NUCLEOTIDE SEQUENCE [LARGE SCALE GENOMIC DNA]</scope>
    <source>
        <strain evidence="3">Snail1</strain>
        <tissue evidence="3">Muscle</tissue>
    </source>
</reference>
<dbReference type="InterPro" id="IPR035940">
    <property type="entry name" value="CAP_sf"/>
</dbReference>
<sequence>MELSRLQGLAQVLPVWLLLLAMAGRVVAEVVDIQPYYSLILEHHNDLRRGVSPSASDMREIMWDDSLARDAEEWSKYCRYSRPPKHMFQWGSNLFYNRKHVRSWHSIRANVRRGLQAWSRERSYFRYGTDCGVACSYAQMVYSSTYRVGCAMNKCGSIKTANGMERHATLFICFYAPRGRLVGTYPYRSGSTCSQCPAGTRCSEGLCADSGSLTTSSRRPETIRRITGITRTSPVVPSPTAPGGRLPMSADGLTSSEENYMLQLQNNYRRDDGCQNLRWDNKLQQWTDWIINCKTDYPGPPHAYTNFYRCPDHMPVYEAVREWAKEGRETHIQMESGCRTPYDRTQCNHFTNMVQPRVTSMACSACNCGDGTRQVVCVYDNQVERQFRGYK</sequence>
<dbReference type="Gene3D" id="3.40.33.10">
    <property type="entry name" value="CAP"/>
    <property type="match status" value="2"/>
</dbReference>
<keyword evidence="4" id="KW-1185">Reference proteome</keyword>
<proteinExistence type="predicted"/>
<evidence type="ECO:0000256" key="1">
    <source>
        <dbReference type="SAM" id="SignalP"/>
    </source>
</evidence>
<evidence type="ECO:0000313" key="3">
    <source>
        <dbReference type="EMBL" id="KAK7111509.1"/>
    </source>
</evidence>
<dbReference type="SMART" id="SM00198">
    <property type="entry name" value="SCP"/>
    <property type="match status" value="1"/>
</dbReference>
<dbReference type="InterPro" id="IPR014044">
    <property type="entry name" value="CAP_dom"/>
</dbReference>